<evidence type="ECO:0000313" key="1">
    <source>
        <dbReference type="EMBL" id="MFD1014768.1"/>
    </source>
</evidence>
<dbReference type="Proteomes" id="UP001597086">
    <property type="component" value="Unassembled WGS sequence"/>
</dbReference>
<evidence type="ECO:0000313" key="2">
    <source>
        <dbReference type="Proteomes" id="UP001597086"/>
    </source>
</evidence>
<proteinExistence type="predicted"/>
<organism evidence="1 2">
    <name type="scientific">Winogradskyella rapida</name>
    <dbReference type="NCBI Taxonomy" id="549701"/>
    <lineage>
        <taxon>Bacteria</taxon>
        <taxon>Pseudomonadati</taxon>
        <taxon>Bacteroidota</taxon>
        <taxon>Flavobacteriia</taxon>
        <taxon>Flavobacteriales</taxon>
        <taxon>Flavobacteriaceae</taxon>
        <taxon>Winogradskyella</taxon>
    </lineage>
</organism>
<dbReference type="EMBL" id="JBHTKM010000010">
    <property type="protein sequence ID" value="MFD1014768.1"/>
    <property type="molecule type" value="Genomic_DNA"/>
</dbReference>
<reference evidence="2" key="1">
    <citation type="journal article" date="2019" name="Int. J. Syst. Evol. Microbiol.">
        <title>The Global Catalogue of Microorganisms (GCM) 10K type strain sequencing project: providing services to taxonomists for standard genome sequencing and annotation.</title>
        <authorList>
            <consortium name="The Broad Institute Genomics Platform"/>
            <consortium name="The Broad Institute Genome Sequencing Center for Infectious Disease"/>
            <person name="Wu L."/>
            <person name="Ma J."/>
        </authorList>
    </citation>
    <scope>NUCLEOTIDE SEQUENCE [LARGE SCALE GENOMIC DNA]</scope>
    <source>
        <strain evidence="2">CCUG 56098</strain>
    </source>
</reference>
<comment type="caution">
    <text evidence="1">The sequence shown here is derived from an EMBL/GenBank/DDBJ whole genome shotgun (WGS) entry which is preliminary data.</text>
</comment>
<name>A0ABW3KQ53_9FLAO</name>
<sequence length="248" mass="27699">MIKQMHLAAQYLAAAGISFLDKKADDSHTNLGFDIKNGCLSTHVLSDQGDQLCLSYERFALEWKSNDNDTVVFELDGAMHTEVLSWLSHTATIRLNKTYNYKFHFELPYAIDATFTFQLLDFDQLMALKALRVMAQLVLQNIDEHYNLKASIRVWPHHFDSGIYSALPDSDITLGFGLAIPDAICNTHYLYISGYKNGQKIATSTLPALSSGMWKSGDFVGAVLKADTITALEGIAFFEDAISHFKNS</sequence>
<keyword evidence="2" id="KW-1185">Reference proteome</keyword>
<gene>
    <name evidence="1" type="ORF">ACFQ13_02435</name>
</gene>
<protein>
    <submittedName>
        <fullName evidence="1">Uncharacterized protein</fullName>
    </submittedName>
</protein>
<dbReference type="RefSeq" id="WP_386113624.1">
    <property type="nucleotide sequence ID" value="NZ_JBHTKM010000010.1"/>
</dbReference>
<accession>A0ABW3KQ53</accession>